<name>A0A165EJN4_9APHY</name>
<dbReference type="Proteomes" id="UP000076871">
    <property type="component" value="Unassembled WGS sequence"/>
</dbReference>
<feature type="region of interest" description="Disordered" evidence="1">
    <location>
        <begin position="15"/>
        <end position="67"/>
    </location>
</feature>
<accession>A0A165EJN4</accession>
<dbReference type="GeneID" id="63818271"/>
<organism evidence="2 3">
    <name type="scientific">Laetiporus sulphureus 93-53</name>
    <dbReference type="NCBI Taxonomy" id="1314785"/>
    <lineage>
        <taxon>Eukaryota</taxon>
        <taxon>Fungi</taxon>
        <taxon>Dikarya</taxon>
        <taxon>Basidiomycota</taxon>
        <taxon>Agaricomycotina</taxon>
        <taxon>Agaricomycetes</taxon>
        <taxon>Polyporales</taxon>
        <taxon>Laetiporus</taxon>
    </lineage>
</organism>
<dbReference type="EMBL" id="KV427620">
    <property type="protein sequence ID" value="KZT07190.1"/>
    <property type="molecule type" value="Genomic_DNA"/>
</dbReference>
<reference evidence="2 3" key="1">
    <citation type="journal article" date="2016" name="Mol. Biol. Evol.">
        <title>Comparative Genomics of Early-Diverging Mushroom-Forming Fungi Provides Insights into the Origins of Lignocellulose Decay Capabilities.</title>
        <authorList>
            <person name="Nagy L.G."/>
            <person name="Riley R."/>
            <person name="Tritt A."/>
            <person name="Adam C."/>
            <person name="Daum C."/>
            <person name="Floudas D."/>
            <person name="Sun H."/>
            <person name="Yadav J.S."/>
            <person name="Pangilinan J."/>
            <person name="Larsson K.H."/>
            <person name="Matsuura K."/>
            <person name="Barry K."/>
            <person name="Labutti K."/>
            <person name="Kuo R."/>
            <person name="Ohm R.A."/>
            <person name="Bhattacharya S.S."/>
            <person name="Shirouzu T."/>
            <person name="Yoshinaga Y."/>
            <person name="Martin F.M."/>
            <person name="Grigoriev I.V."/>
            <person name="Hibbett D.S."/>
        </authorList>
    </citation>
    <scope>NUCLEOTIDE SEQUENCE [LARGE SCALE GENOMIC DNA]</scope>
    <source>
        <strain evidence="2 3">93-53</strain>
    </source>
</reference>
<dbReference type="RefSeq" id="XP_040764930.1">
    <property type="nucleotide sequence ID" value="XM_040901239.1"/>
</dbReference>
<evidence type="ECO:0000313" key="2">
    <source>
        <dbReference type="EMBL" id="KZT07190.1"/>
    </source>
</evidence>
<gene>
    <name evidence="2" type="ORF">LAESUDRAFT_118739</name>
</gene>
<keyword evidence="3" id="KW-1185">Reference proteome</keyword>
<dbReference type="InParanoid" id="A0A165EJN4"/>
<proteinExistence type="predicted"/>
<protein>
    <submittedName>
        <fullName evidence="2">Uncharacterized protein</fullName>
    </submittedName>
</protein>
<sequence>MLTFRQEARVDKRYGGADELGAVAADRQPRWTRDVRSPERVSPSWRTEADNDKRGSAHVSSALRGASSSRGLIACGEDLPLFADPTLAGCASPRVPGEGSGYPKEPGLIRWKVRRRVQWAEMSVGSRPSSQNRRSHVGDVPLIAEACVIIPGSAV</sequence>
<evidence type="ECO:0000256" key="1">
    <source>
        <dbReference type="SAM" id="MobiDB-lite"/>
    </source>
</evidence>
<feature type="compositionally biased region" description="Basic and acidic residues" evidence="1">
    <location>
        <begin position="27"/>
        <end position="39"/>
    </location>
</feature>
<evidence type="ECO:0000313" key="3">
    <source>
        <dbReference type="Proteomes" id="UP000076871"/>
    </source>
</evidence>
<dbReference type="AlphaFoldDB" id="A0A165EJN4"/>